<organism evidence="5">
    <name type="scientific">Chlamydomonas leiostraca</name>
    <dbReference type="NCBI Taxonomy" id="1034604"/>
    <lineage>
        <taxon>Eukaryota</taxon>
        <taxon>Viridiplantae</taxon>
        <taxon>Chlorophyta</taxon>
        <taxon>core chlorophytes</taxon>
        <taxon>Chlorophyceae</taxon>
        <taxon>CS clade</taxon>
        <taxon>Chlamydomonadales</taxon>
        <taxon>Chlamydomonadaceae</taxon>
        <taxon>Chlamydomonas</taxon>
    </lineage>
</organism>
<dbReference type="GO" id="GO:0019003">
    <property type="term" value="F:GDP binding"/>
    <property type="evidence" value="ECO:0007669"/>
    <property type="project" value="UniProtKB-ARBA"/>
</dbReference>
<dbReference type="CDD" id="cd17230">
    <property type="entry name" value="TGS_DRG1"/>
    <property type="match status" value="1"/>
</dbReference>
<dbReference type="InterPro" id="IPR004095">
    <property type="entry name" value="TGS"/>
</dbReference>
<name>A0A7S0RNI8_9CHLO</name>
<dbReference type="InterPro" id="IPR006074">
    <property type="entry name" value="GTP1-OBG_CS"/>
</dbReference>
<evidence type="ECO:0008006" key="6">
    <source>
        <dbReference type="Google" id="ProtNLM"/>
    </source>
</evidence>
<dbReference type="Gene3D" id="6.10.140.1070">
    <property type="match status" value="2"/>
</dbReference>
<dbReference type="FunFam" id="3.10.20.30:FF:000003">
    <property type="entry name" value="Developmentally-regulated GTP-binding protein 1"/>
    <property type="match status" value="1"/>
</dbReference>
<dbReference type="InterPro" id="IPR012675">
    <property type="entry name" value="Beta-grasp_dom_sf"/>
</dbReference>
<dbReference type="SUPFAM" id="SSF81271">
    <property type="entry name" value="TGS-like"/>
    <property type="match status" value="1"/>
</dbReference>
<dbReference type="GO" id="GO:0005525">
    <property type="term" value="F:GTP binding"/>
    <property type="evidence" value="ECO:0007669"/>
    <property type="project" value="UniProtKB-KW"/>
</dbReference>
<dbReference type="AlphaFoldDB" id="A0A7S0RNI8"/>
<dbReference type="NCBIfam" id="TIGR00231">
    <property type="entry name" value="small_GTP"/>
    <property type="match status" value="1"/>
</dbReference>
<dbReference type="InterPro" id="IPR027417">
    <property type="entry name" value="P-loop_NTPase"/>
</dbReference>
<dbReference type="CDD" id="cd01896">
    <property type="entry name" value="DRG"/>
    <property type="match status" value="1"/>
</dbReference>
<dbReference type="InterPro" id="IPR012676">
    <property type="entry name" value="TGS-like"/>
</dbReference>
<evidence type="ECO:0000259" key="4">
    <source>
        <dbReference type="PROSITE" id="PS51880"/>
    </source>
</evidence>
<feature type="domain" description="TGS" evidence="4">
    <location>
        <begin position="291"/>
        <end position="367"/>
    </location>
</feature>
<dbReference type="InterPro" id="IPR031167">
    <property type="entry name" value="G_OBG"/>
</dbReference>
<evidence type="ECO:0000313" key="5">
    <source>
        <dbReference type="EMBL" id="CAD8682891.1"/>
    </source>
</evidence>
<dbReference type="InterPro" id="IPR005225">
    <property type="entry name" value="Small_GTP-bd"/>
</dbReference>
<evidence type="ECO:0000256" key="2">
    <source>
        <dbReference type="ARBA" id="ARBA00023134"/>
    </source>
</evidence>
<accession>A0A7S0RNI8</accession>
<dbReference type="Pfam" id="PF02824">
    <property type="entry name" value="TGS"/>
    <property type="match status" value="1"/>
</dbReference>
<dbReference type="PROSITE" id="PS51880">
    <property type="entry name" value="TGS"/>
    <property type="match status" value="1"/>
</dbReference>
<protein>
    <recommendedName>
        <fullName evidence="6">OBG-type G domain-containing protein</fullName>
    </recommendedName>
</protein>
<dbReference type="PANTHER" id="PTHR43127">
    <property type="entry name" value="DEVELOPMENTALLY-REGULATED GTP-BINDING PROTEIN 2"/>
    <property type="match status" value="1"/>
</dbReference>
<keyword evidence="2" id="KW-0342">GTP-binding</keyword>
<dbReference type="PROSITE" id="PS00905">
    <property type="entry name" value="GTP1_OBG"/>
    <property type="match status" value="1"/>
</dbReference>
<evidence type="ECO:0000256" key="1">
    <source>
        <dbReference type="ARBA" id="ARBA00022741"/>
    </source>
</evidence>
<dbReference type="GO" id="GO:0003924">
    <property type="term" value="F:GTPase activity"/>
    <property type="evidence" value="ECO:0007669"/>
    <property type="project" value="InterPro"/>
</dbReference>
<dbReference type="Pfam" id="PF16897">
    <property type="entry name" value="MMR_HSR1_Xtn"/>
    <property type="match status" value="1"/>
</dbReference>
<dbReference type="InterPro" id="IPR031662">
    <property type="entry name" value="GTP-binding_2"/>
</dbReference>
<dbReference type="PROSITE" id="PS51710">
    <property type="entry name" value="G_OBG"/>
    <property type="match status" value="1"/>
</dbReference>
<dbReference type="InterPro" id="IPR045001">
    <property type="entry name" value="DRG"/>
</dbReference>
<gene>
    <name evidence="5" type="ORF">CLEI1391_LOCUS10913</name>
</gene>
<dbReference type="PRINTS" id="PR00326">
    <property type="entry name" value="GTP1OBG"/>
</dbReference>
<keyword evidence="1" id="KW-0547">Nucleotide-binding</keyword>
<proteinExistence type="predicted"/>
<sequence>MSIMQKIKEIEDEMARTQKNKATMGHLGMLKAKLAKLRRDLLDPAGGGGGGGKGGDGFDVNKVGDARVGFVGFPSVGKSTLLTKLTGTYSEAASYEFTTLTCIPGIVRFRGAKIQMLDLPGIIEGAKDGKGRGRQVISTARTCNLILIVLDCLKPLTHKRIIERELEGFGIRLNKKPPNITFRKKEKGGINFSTGVQNPKLDLDAVKAVCAEYRIHNADVFMAEDYDLDDLVDVIEGSRVYIPAVYVVNKIDQITLEELEVMDKLPHYCPICAFLEWNLDGLVEMVWDYLDMVRVYTKPKGKLPDFSEPVVMHRQRCTVEDFCNKLHKTLIKQFKYALVWGSSAKHRPQRVGKDHVLQDEDIVQIIKKI</sequence>
<evidence type="ECO:0000259" key="3">
    <source>
        <dbReference type="PROSITE" id="PS51710"/>
    </source>
</evidence>
<dbReference type="EMBL" id="HBFB01019454">
    <property type="protein sequence ID" value="CAD8682891.1"/>
    <property type="molecule type" value="Transcribed_RNA"/>
</dbReference>
<dbReference type="Pfam" id="PF01926">
    <property type="entry name" value="MMR_HSR1"/>
    <property type="match status" value="1"/>
</dbReference>
<reference evidence="5" key="1">
    <citation type="submission" date="2021-01" db="EMBL/GenBank/DDBJ databases">
        <authorList>
            <person name="Corre E."/>
            <person name="Pelletier E."/>
            <person name="Niang G."/>
            <person name="Scheremetjew M."/>
            <person name="Finn R."/>
            <person name="Kale V."/>
            <person name="Holt S."/>
            <person name="Cochrane G."/>
            <person name="Meng A."/>
            <person name="Brown T."/>
            <person name="Cohen L."/>
        </authorList>
    </citation>
    <scope>NUCLEOTIDE SEQUENCE</scope>
    <source>
        <strain evidence="5">SAG 11-49</strain>
    </source>
</reference>
<dbReference type="Gene3D" id="3.10.20.30">
    <property type="match status" value="1"/>
</dbReference>
<dbReference type="FunFam" id="3.40.50.300:FF:000740">
    <property type="entry name" value="Putative GTP-binding protein 1"/>
    <property type="match status" value="1"/>
</dbReference>
<dbReference type="SUPFAM" id="SSF52540">
    <property type="entry name" value="P-loop containing nucleoside triphosphate hydrolases"/>
    <property type="match status" value="1"/>
</dbReference>
<dbReference type="InterPro" id="IPR006073">
    <property type="entry name" value="GTP-bd"/>
</dbReference>
<feature type="domain" description="OBG-type G" evidence="3">
    <location>
        <begin position="66"/>
        <end position="291"/>
    </location>
</feature>